<dbReference type="Gene3D" id="3.90.226.10">
    <property type="entry name" value="2-enoyl-CoA Hydratase, Chain A, domain 1"/>
    <property type="match status" value="1"/>
</dbReference>
<evidence type="ECO:0000256" key="2">
    <source>
        <dbReference type="SAM" id="Phobius"/>
    </source>
</evidence>
<organism evidence="3 4">
    <name type="scientific">Reticulomyxa filosa</name>
    <dbReference type="NCBI Taxonomy" id="46433"/>
    <lineage>
        <taxon>Eukaryota</taxon>
        <taxon>Sar</taxon>
        <taxon>Rhizaria</taxon>
        <taxon>Retaria</taxon>
        <taxon>Foraminifera</taxon>
        <taxon>Monothalamids</taxon>
        <taxon>Reticulomyxidae</taxon>
        <taxon>Reticulomyxa</taxon>
    </lineage>
</organism>
<dbReference type="CDD" id="cd06558">
    <property type="entry name" value="crotonase-like"/>
    <property type="match status" value="1"/>
</dbReference>
<dbReference type="InterPro" id="IPR001753">
    <property type="entry name" value="Enoyl-CoA_hydra/iso"/>
</dbReference>
<dbReference type="PANTHER" id="PTHR43149:SF1">
    <property type="entry name" value="DELTA(3,5)-DELTA(2,4)-DIENOYL-COA ISOMERASE, MITOCHONDRIAL"/>
    <property type="match status" value="1"/>
</dbReference>
<dbReference type="PANTHER" id="PTHR43149">
    <property type="entry name" value="ENOYL-COA HYDRATASE"/>
    <property type="match status" value="1"/>
</dbReference>
<proteinExistence type="inferred from homology"/>
<keyword evidence="2" id="KW-0472">Membrane</keyword>
<dbReference type="SUPFAM" id="SSF52096">
    <property type="entry name" value="ClpP/crotonase"/>
    <property type="match status" value="1"/>
</dbReference>
<dbReference type="Pfam" id="PF00378">
    <property type="entry name" value="ECH_1"/>
    <property type="match status" value="1"/>
</dbReference>
<accession>X6M8L6</accession>
<evidence type="ECO:0000256" key="1">
    <source>
        <dbReference type="ARBA" id="ARBA00005254"/>
    </source>
</evidence>
<keyword evidence="2" id="KW-1133">Transmembrane helix</keyword>
<dbReference type="AlphaFoldDB" id="X6M8L6"/>
<dbReference type="GO" id="GO:0051750">
    <property type="term" value="F:delta(3,5)-delta(2,4)-dienoyl-CoA isomerase activity"/>
    <property type="evidence" value="ECO:0007669"/>
    <property type="project" value="TreeGrafter"/>
</dbReference>
<keyword evidence="4" id="KW-1185">Reference proteome</keyword>
<feature type="non-terminal residue" evidence="3">
    <location>
        <position position="159"/>
    </location>
</feature>
<dbReference type="OrthoDB" id="448450at2759"/>
<protein>
    <submittedName>
        <fullName evidence="3">Enoyl-CoA hydratase</fullName>
    </submittedName>
</protein>
<feature type="transmembrane region" description="Helical" evidence="2">
    <location>
        <begin position="96"/>
        <end position="112"/>
    </location>
</feature>
<dbReference type="Proteomes" id="UP000023152">
    <property type="component" value="Unassembled WGS sequence"/>
</dbReference>
<sequence>MAKESKSFFVTRVVAPGVLELCMNEPKLYNRMDARFWDELPLVCSKIGQDKSVHVVLLTGEGKNFCSGIDLSFLVSIGSKQKGSDPGRTSVCVSQIYNFGFYYIYIYVYVFVDKHTYKKKILKKASFNGVYKIRTKFDRESFIVASACYRLCPRLLIGE</sequence>
<dbReference type="InterPro" id="IPR045002">
    <property type="entry name" value="Ech1-like"/>
</dbReference>
<comment type="caution">
    <text evidence="3">The sequence shown here is derived from an EMBL/GenBank/DDBJ whole genome shotgun (WGS) entry which is preliminary data.</text>
</comment>
<keyword evidence="2" id="KW-0812">Transmembrane</keyword>
<name>X6M8L6_RETFI</name>
<reference evidence="3 4" key="1">
    <citation type="journal article" date="2013" name="Curr. Biol.">
        <title>The Genome of the Foraminiferan Reticulomyxa filosa.</title>
        <authorList>
            <person name="Glockner G."/>
            <person name="Hulsmann N."/>
            <person name="Schleicher M."/>
            <person name="Noegel A.A."/>
            <person name="Eichinger L."/>
            <person name="Gallinger C."/>
            <person name="Pawlowski J."/>
            <person name="Sierra R."/>
            <person name="Euteneuer U."/>
            <person name="Pillet L."/>
            <person name="Moustafa A."/>
            <person name="Platzer M."/>
            <person name="Groth M."/>
            <person name="Szafranski K."/>
            <person name="Schliwa M."/>
        </authorList>
    </citation>
    <scope>NUCLEOTIDE SEQUENCE [LARGE SCALE GENOMIC DNA]</scope>
</reference>
<evidence type="ECO:0000313" key="4">
    <source>
        <dbReference type="Proteomes" id="UP000023152"/>
    </source>
</evidence>
<dbReference type="EMBL" id="ASPP01023769">
    <property type="protein sequence ID" value="ETO09976.1"/>
    <property type="molecule type" value="Genomic_DNA"/>
</dbReference>
<evidence type="ECO:0000313" key="3">
    <source>
        <dbReference type="EMBL" id="ETO09976.1"/>
    </source>
</evidence>
<gene>
    <name evidence="3" type="ORF">RFI_27401</name>
</gene>
<dbReference type="InterPro" id="IPR029045">
    <property type="entry name" value="ClpP/crotonase-like_dom_sf"/>
</dbReference>
<comment type="similarity">
    <text evidence="1">Belongs to the enoyl-CoA hydratase/isomerase family.</text>
</comment>